<feature type="transmembrane region" description="Helical" evidence="3">
    <location>
        <begin position="747"/>
        <end position="767"/>
    </location>
</feature>
<evidence type="ECO:0000313" key="6">
    <source>
        <dbReference type="Proteomes" id="UP001153069"/>
    </source>
</evidence>
<comment type="caution">
    <text evidence="5">The sequence shown here is derived from an EMBL/GenBank/DDBJ whole genome shotgun (WGS) entry which is preliminary data.</text>
</comment>
<feature type="transmembrane region" description="Helical" evidence="3">
    <location>
        <begin position="880"/>
        <end position="902"/>
    </location>
</feature>
<feature type="transmembrane region" description="Helical" evidence="3">
    <location>
        <begin position="1319"/>
        <end position="1342"/>
    </location>
</feature>
<name>A0A9N8HN81_9STRA</name>
<dbReference type="PANTHER" id="PTHR10796:SF92">
    <property type="entry name" value="PATCHED-RELATED, ISOFORM A"/>
    <property type="match status" value="1"/>
</dbReference>
<dbReference type="PROSITE" id="PS50156">
    <property type="entry name" value="SSD"/>
    <property type="match status" value="1"/>
</dbReference>
<feature type="domain" description="SSD" evidence="4">
    <location>
        <begin position="746"/>
        <end position="902"/>
    </location>
</feature>
<feature type="region of interest" description="Disordered" evidence="2">
    <location>
        <begin position="1635"/>
        <end position="1754"/>
    </location>
</feature>
<dbReference type="SUPFAM" id="SSF82866">
    <property type="entry name" value="Multidrug efflux transporter AcrB transmembrane domain"/>
    <property type="match status" value="2"/>
</dbReference>
<evidence type="ECO:0000259" key="4">
    <source>
        <dbReference type="PROSITE" id="PS50156"/>
    </source>
</evidence>
<keyword evidence="3" id="KW-0472">Membrane</keyword>
<dbReference type="InterPro" id="IPR000731">
    <property type="entry name" value="SSD"/>
</dbReference>
<proteinExistence type="inferred from homology"/>
<feature type="transmembrane region" description="Helical" evidence="3">
    <location>
        <begin position="779"/>
        <end position="801"/>
    </location>
</feature>
<feature type="region of interest" description="Disordered" evidence="2">
    <location>
        <begin position="1"/>
        <end position="25"/>
    </location>
</feature>
<feature type="transmembrane region" description="Helical" evidence="3">
    <location>
        <begin position="1255"/>
        <end position="1274"/>
    </location>
</feature>
<dbReference type="InterPro" id="IPR051697">
    <property type="entry name" value="Patched_domain-protein"/>
</dbReference>
<feature type="transmembrane region" description="Helical" evidence="3">
    <location>
        <begin position="1286"/>
        <end position="1313"/>
    </location>
</feature>
<feature type="region of interest" description="Disordered" evidence="2">
    <location>
        <begin position="1510"/>
        <end position="1617"/>
    </location>
</feature>
<evidence type="ECO:0000256" key="2">
    <source>
        <dbReference type="SAM" id="MobiDB-lite"/>
    </source>
</evidence>
<dbReference type="EMBL" id="CAICTM010000963">
    <property type="protein sequence ID" value="CAB9518815.1"/>
    <property type="molecule type" value="Genomic_DNA"/>
</dbReference>
<dbReference type="InterPro" id="IPR053958">
    <property type="entry name" value="HMGCR/SNAP/NPC1-like_SSD"/>
</dbReference>
<reference evidence="5" key="1">
    <citation type="submission" date="2020-06" db="EMBL/GenBank/DDBJ databases">
        <authorList>
            <consortium name="Plant Systems Biology data submission"/>
        </authorList>
    </citation>
    <scope>NUCLEOTIDE SEQUENCE</scope>
    <source>
        <strain evidence="5">D6</strain>
    </source>
</reference>
<feature type="compositionally biased region" description="Polar residues" evidence="2">
    <location>
        <begin position="1674"/>
        <end position="1686"/>
    </location>
</feature>
<feature type="transmembrane region" description="Helical" evidence="3">
    <location>
        <begin position="44"/>
        <end position="63"/>
    </location>
</feature>
<feature type="transmembrane region" description="Helical" evidence="3">
    <location>
        <begin position="953"/>
        <end position="977"/>
    </location>
</feature>
<evidence type="ECO:0000256" key="1">
    <source>
        <dbReference type="ARBA" id="ARBA00005585"/>
    </source>
</evidence>
<feature type="transmembrane region" description="Helical" evidence="3">
    <location>
        <begin position="1393"/>
        <end position="1417"/>
    </location>
</feature>
<feature type="compositionally biased region" description="Basic and acidic residues" evidence="2">
    <location>
        <begin position="1636"/>
        <end position="1665"/>
    </location>
</feature>
<feature type="compositionally biased region" description="Low complexity" evidence="2">
    <location>
        <begin position="1553"/>
        <end position="1566"/>
    </location>
</feature>
<keyword evidence="3" id="KW-1133">Transmembrane helix</keyword>
<organism evidence="5 6">
    <name type="scientific">Seminavis robusta</name>
    <dbReference type="NCBI Taxonomy" id="568900"/>
    <lineage>
        <taxon>Eukaryota</taxon>
        <taxon>Sar</taxon>
        <taxon>Stramenopiles</taxon>
        <taxon>Ochrophyta</taxon>
        <taxon>Bacillariophyta</taxon>
        <taxon>Bacillariophyceae</taxon>
        <taxon>Bacillariophycidae</taxon>
        <taxon>Naviculales</taxon>
        <taxon>Naviculaceae</taxon>
        <taxon>Seminavis</taxon>
    </lineage>
</organism>
<keyword evidence="3" id="KW-0812">Transmembrane</keyword>
<gene>
    <name evidence="5" type="ORF">SEMRO_965_G225610.1</name>
</gene>
<accession>A0A9N8HN81</accession>
<dbReference type="GO" id="GO:0016020">
    <property type="term" value="C:membrane"/>
    <property type="evidence" value="ECO:0007669"/>
    <property type="project" value="TreeGrafter"/>
</dbReference>
<keyword evidence="6" id="KW-1185">Reference proteome</keyword>
<dbReference type="OrthoDB" id="6510177at2759"/>
<dbReference type="PANTHER" id="PTHR10796">
    <property type="entry name" value="PATCHED-RELATED"/>
    <property type="match status" value="1"/>
</dbReference>
<dbReference type="Proteomes" id="UP001153069">
    <property type="component" value="Unassembled WGS sequence"/>
</dbReference>
<protein>
    <submittedName>
        <fullName evidence="5">Protein patched homolog 1</fullName>
    </submittedName>
</protein>
<sequence length="1926" mass="213492">MKSRKPDSPTSSESGLHDDADDGGSTEFEESGAWLFVTMTKCPYPFLVTLPFLFMLLICLGFSRPSIIEEDVSNLWIPMDGTYKQDKDYAESVGAAGSDELSTFMAMSLSRDGDNLFNEDNLNAVVERMKRIETTPVFHKGIKFTWDDICFANGLSPETTYKLPCLRLSPMDLFEEARWYFTEEQRVAWYQEIKGRVVKPMLIRYGIVADKCLSSNAADNGNPDGSCDHAYRLRTDPEYAVSQGYSENHAESAAYFLEDLMSMPLNDPCRICVDAHTEGHIQEIKNEYVIPAFTTLTQQLRRFLFALEEREDVRMDTLRYVESLIKGTAAIATQVTTDDVEDFYMYYTLRGLYADGAADYKRLYEEINDPLYRSILCGNENLVCPPEEVSLEDARETLLRHADNWFSSIVSFGAPFPFWGNADGTGPLFAGTYPVSGSGVNMSAPFDSLKTYLDLENRQNGRDWRPFFYDARTQEGFVDPLGEDYLWETMVETNPVYAWFMSGQDAMIAHCGNGFLPGTNASDAIIDSASRLLVKDYSQLLCTKYHTPFEEDGTETRQHFARMWFSMLIESPYFLNIRQGESDPYSWTSGLGCGYELGGSRFSYTGQSEDTILQNASSYLYNIDESAEIGVVDRTPLIGDAYPPIGDYSFDNPLQHVGLLQTVYVTLVGKGITERVSHENRPGGPLNITEEDAAEVLALFKQSFESQWTDGWDDDNSGNVQFVGFFDDAGVPGTLATFLNSVTMSSGLLTAVSILIIASFSVIFLASRDPVKSRIGITLVGIILVMLAFFASVGLGILIGIKVNLTIAWTLPFVILGLGVDNLYIILLSLQKQGDYSTESFCNGMKEVFVPITMTSLVNASMFLVMNINSIPAVYLTAQVAVFSIVFLYLAVIFCFPAYAYLDMKRQNGNRRDLLCWRVIERTEESEESRGQHYLDTLLYDRFYKPLLFGEPFIRIITHSIIWGVAALLLALGLFGISRATVGLGLEDFLPSDHQGHLWASARTDILGSWVINMNWPDIDYTDPDVQMRMVQQFERVISTPHIVEIDTRMLWIAEFGFWSSRLCDYNLAAEDRKCGRDQVFQQGSTCAGTWKRNTHGLRTKYESASDEQCQPYDGGICRRASELHPDDLLSLGITVADNSTWCPVFEGWSQAKTEFCLRSWYEISSGGAGNLVVDQEIECEGESCHDFMVKFPIPFSAGPPMTARDVVSHELTLEMMMQTRAVCDQDPDLHCWMSGAPFDFWSQYEGIQMNLVEIAGASVFIGFGISLFFFVLKQCHDGRNSAVKVLSAGLVGALVIGGNCFFCLVAVVGISILSGVSLTAFSIMSFVLSVGFAVEYSVHIIDRWFRSDRDSALERVEQTMSFLMLPTFLSFGSSTLGVLCLAMTSFEFNTRFFFRPLIIVMFVTYFFGCWVLPSFLTILDFGFLKLAPPDSKIPKSGSPLSKIQNVESSEAGASIVDKLEKGASDDFQTHATPQPTGVAADCIRDSDTEAASSLEFLPCYDLADCAGKSKDNSKSEDYLPDLGEENSLLSELPPPLQAMSARHSRDPISMDTTTSYTTSYSSYSSDPPATPSLPTFEMPSPAPSPIARHSLDTVERTASPSSYASTMRSSSVTPSVDSSLMTIEVDNTLKNLLHKRNDELPPKHRRGPSPDKLEARRSPREETGGRSLVDSILQASSLEVTTSNEELPPPSLANNLTPSESSGAFDGIESPSTSHDDKDKQPRPQSSLLDTVNTRQRNNVSVSPNSSGERVASALSPVNVRVSKLGAGMRKSPTVTIDTDPRQEFNVVGPASTGDAIFRDREDAGGGMIQKSLSSSPRKKRFTLANPFSFNKPSSPPEAPFGTNETLVSSNDALLNTGERYDSSYGGYDMENVLESPWLGTVIQPTDTPPAPRSNRSILTGGSGEVLAVHPVFEDEERDRDTVNF</sequence>
<feature type="transmembrane region" description="Helical" evidence="3">
    <location>
        <begin position="848"/>
        <end position="868"/>
    </location>
</feature>
<feature type="compositionally biased region" description="Polar residues" evidence="2">
    <location>
        <begin position="1597"/>
        <end position="1609"/>
    </location>
</feature>
<dbReference type="Pfam" id="PF12349">
    <property type="entry name" value="Sterol-sensing"/>
    <property type="match status" value="1"/>
</dbReference>
<evidence type="ECO:0000256" key="3">
    <source>
        <dbReference type="SAM" id="Phobius"/>
    </source>
</evidence>
<feature type="compositionally biased region" description="Polar residues" evidence="2">
    <location>
        <begin position="1724"/>
        <end position="1749"/>
    </location>
</feature>
<comment type="similarity">
    <text evidence="1">Belongs to the patched family.</text>
</comment>
<feature type="compositionally biased region" description="Polar residues" evidence="2">
    <location>
        <begin position="1693"/>
        <end position="1703"/>
    </location>
</feature>
<dbReference type="Gene3D" id="1.20.1640.10">
    <property type="entry name" value="Multidrug efflux transporter AcrB transmembrane domain"/>
    <property type="match status" value="2"/>
</dbReference>
<feature type="transmembrane region" description="Helical" evidence="3">
    <location>
        <begin position="807"/>
        <end position="827"/>
    </location>
</feature>
<evidence type="ECO:0000313" key="5">
    <source>
        <dbReference type="EMBL" id="CAB9518815.1"/>
    </source>
</evidence>